<dbReference type="InterPro" id="IPR007621">
    <property type="entry name" value="TPM_dom"/>
</dbReference>
<dbReference type="OrthoDB" id="9810918at2"/>
<organism evidence="3 4">
    <name type="scientific">Siansivirga zeaxanthinifaciens CC-SAMT-1</name>
    <dbReference type="NCBI Taxonomy" id="1454006"/>
    <lineage>
        <taxon>Bacteria</taxon>
        <taxon>Pseudomonadati</taxon>
        <taxon>Bacteroidota</taxon>
        <taxon>Flavobacteriia</taxon>
        <taxon>Flavobacteriales</taxon>
        <taxon>Flavobacteriaceae</taxon>
        <taxon>Siansivirga</taxon>
    </lineage>
</organism>
<name>A0A0C5VT14_9FLAO</name>
<sequence length="284" mass="30869">MKFLKVKMLNLNYNIKSHLKVKTFFVLVITLLSFCVSFAQYKIPSKPDFQTSVYDYINLLTKTEKKSLEDKLIRYSDTTSTQIVIATISSTNGENIDYLGTKWAHSWGIGQAKEDNGVFILLAKDDRKISIKTGYGVEHLLTDAMSKRIIERDIIPYFKQNNYYGGLNRGADAIFEVLTGEYKGSRKESSDSGIPIQFIIIIIIFIIIIISMSKNNRGGHGGNRGNKQDGFDIWDAIILSNMGRGNYRGSGGFGGSSGGGFGGGGFGGGFGGGGFGGGGASGGW</sequence>
<keyword evidence="1" id="KW-0472">Membrane</keyword>
<evidence type="ECO:0000313" key="4">
    <source>
        <dbReference type="Proteomes" id="UP000032229"/>
    </source>
</evidence>
<dbReference type="PANTHER" id="PTHR30373:SF2">
    <property type="entry name" value="UPF0603 PROTEIN YGCG"/>
    <property type="match status" value="1"/>
</dbReference>
<dbReference type="PANTHER" id="PTHR30373">
    <property type="entry name" value="UPF0603 PROTEIN YGCG"/>
    <property type="match status" value="1"/>
</dbReference>
<dbReference type="AlphaFoldDB" id="A0A0C5VT14"/>
<dbReference type="RefSeq" id="WP_084708714.1">
    <property type="nucleotide sequence ID" value="NZ_CP007202.1"/>
</dbReference>
<keyword evidence="1" id="KW-1133">Transmembrane helix</keyword>
<feature type="transmembrane region" description="Helical" evidence="1">
    <location>
        <begin position="194"/>
        <end position="212"/>
    </location>
</feature>
<evidence type="ECO:0000313" key="3">
    <source>
        <dbReference type="EMBL" id="AJR02346.1"/>
    </source>
</evidence>
<reference evidence="3 4" key="1">
    <citation type="submission" date="2014-02" db="EMBL/GenBank/DDBJ databases">
        <authorList>
            <person name="Young C.-C."/>
            <person name="Hameed A."/>
            <person name="Huang H.-C."/>
            <person name="Shahina M."/>
        </authorList>
    </citation>
    <scope>NUCLEOTIDE SEQUENCE [LARGE SCALE GENOMIC DNA]</scope>
    <source>
        <strain evidence="3 4">CC-SAMT-1</strain>
    </source>
</reference>
<proteinExistence type="predicted"/>
<dbReference type="Pfam" id="PF04536">
    <property type="entry name" value="TPM_phosphatase"/>
    <property type="match status" value="1"/>
</dbReference>
<dbReference type="PATRIC" id="fig|1454006.5.peg.92"/>
<dbReference type="Proteomes" id="UP000032229">
    <property type="component" value="Chromosome"/>
</dbReference>
<evidence type="ECO:0000256" key="1">
    <source>
        <dbReference type="SAM" id="Phobius"/>
    </source>
</evidence>
<gene>
    <name evidence="3" type="ORF">AW14_00495</name>
</gene>
<dbReference type="STRING" id="1454006.AW14_00495"/>
<keyword evidence="1" id="KW-0812">Transmembrane</keyword>
<protein>
    <submittedName>
        <fullName evidence="3">Methanol dehydrogenase</fullName>
    </submittedName>
</protein>
<dbReference type="EMBL" id="CP007202">
    <property type="protein sequence ID" value="AJR02346.1"/>
    <property type="molecule type" value="Genomic_DNA"/>
</dbReference>
<dbReference type="KEGG" id="sze:AW14_00495"/>
<evidence type="ECO:0000259" key="2">
    <source>
        <dbReference type="Pfam" id="PF04536"/>
    </source>
</evidence>
<keyword evidence="4" id="KW-1185">Reference proteome</keyword>
<accession>A0A0C5VT14</accession>
<dbReference type="HOGENOM" id="CLU_035211_2_3_10"/>
<feature type="domain" description="TPM" evidence="2">
    <location>
        <begin position="53"/>
        <end position="176"/>
    </location>
</feature>
<dbReference type="Gene3D" id="3.10.310.50">
    <property type="match status" value="1"/>
</dbReference>